<reference evidence="2" key="1">
    <citation type="journal article" date="2013" name="Environ. Microbiol.">
        <title>Microbiota from the distal guts of lean and obese adolescents exhibit partial functional redundancy besides clear differences in community structure.</title>
        <authorList>
            <person name="Ferrer M."/>
            <person name="Ruiz A."/>
            <person name="Lanza F."/>
            <person name="Haange S.B."/>
            <person name="Oberbach A."/>
            <person name="Till H."/>
            <person name="Bargiela R."/>
            <person name="Campoy C."/>
            <person name="Segura M.T."/>
            <person name="Richter M."/>
            <person name="von Bergen M."/>
            <person name="Seifert J."/>
            <person name="Suarez A."/>
        </authorList>
    </citation>
    <scope>NUCLEOTIDE SEQUENCE</scope>
</reference>
<organism evidence="2">
    <name type="scientific">human gut metagenome</name>
    <dbReference type="NCBI Taxonomy" id="408170"/>
    <lineage>
        <taxon>unclassified sequences</taxon>
        <taxon>metagenomes</taxon>
        <taxon>organismal metagenomes</taxon>
    </lineage>
</organism>
<feature type="compositionally biased region" description="Basic and acidic residues" evidence="1">
    <location>
        <begin position="68"/>
        <end position="78"/>
    </location>
</feature>
<dbReference type="AlphaFoldDB" id="K1TNX0"/>
<evidence type="ECO:0000313" key="2">
    <source>
        <dbReference type="EMBL" id="EKC71343.1"/>
    </source>
</evidence>
<feature type="compositionally biased region" description="Polar residues" evidence="1">
    <location>
        <begin position="1"/>
        <end position="10"/>
    </location>
</feature>
<dbReference type="GO" id="GO:0032259">
    <property type="term" value="P:methylation"/>
    <property type="evidence" value="ECO:0007669"/>
    <property type="project" value="UniProtKB-KW"/>
</dbReference>
<dbReference type="GO" id="GO:0008168">
    <property type="term" value="F:methyltransferase activity"/>
    <property type="evidence" value="ECO:0007669"/>
    <property type="project" value="UniProtKB-KW"/>
</dbReference>
<comment type="caution">
    <text evidence="2">The sequence shown here is derived from an EMBL/GenBank/DDBJ whole genome shotgun (WGS) entry which is preliminary data.</text>
</comment>
<sequence length="78" mass="8798">GSLQAEQNSLEETKAQLENARTELATPFAREEELAEKTARLKELNILLNMDEKDKTLMDDTPDEGEDVPARRVAELAR</sequence>
<protein>
    <submittedName>
        <fullName evidence="2">DNA methylase</fullName>
    </submittedName>
</protein>
<dbReference type="EMBL" id="AJWZ01002297">
    <property type="protein sequence ID" value="EKC71343.1"/>
    <property type="molecule type" value="Genomic_DNA"/>
</dbReference>
<accession>K1TNX0</accession>
<feature type="region of interest" description="Disordered" evidence="1">
    <location>
        <begin position="55"/>
        <end position="78"/>
    </location>
</feature>
<evidence type="ECO:0000256" key="1">
    <source>
        <dbReference type="SAM" id="MobiDB-lite"/>
    </source>
</evidence>
<keyword evidence="2" id="KW-0489">Methyltransferase</keyword>
<name>K1TNX0_9ZZZZ</name>
<gene>
    <name evidence="2" type="ORF">OBE_03444</name>
</gene>
<feature type="non-terminal residue" evidence="2">
    <location>
        <position position="1"/>
    </location>
</feature>
<keyword evidence="2" id="KW-0808">Transferase</keyword>
<feature type="region of interest" description="Disordered" evidence="1">
    <location>
        <begin position="1"/>
        <end position="24"/>
    </location>
</feature>
<proteinExistence type="predicted"/>